<proteinExistence type="inferred from homology"/>
<reference evidence="4" key="1">
    <citation type="submission" date="2020-10" db="EMBL/GenBank/DDBJ databases">
        <title>Genomic Encyclopedia of Type Strains, Phase IV (KMG-IV): sequencing the most valuable type-strain genomes for metagenomic binning, comparative biology and taxonomic classification.</title>
        <authorList>
            <person name="Goeker M."/>
        </authorList>
    </citation>
    <scope>NUCLEOTIDE SEQUENCE</scope>
    <source>
        <strain evidence="4">DSM 13886</strain>
    </source>
</reference>
<keyword evidence="5" id="KW-1185">Reference proteome</keyword>
<sequence length="456" mass="52168">MRMEKYDVVIIGAGLSGSSTAIRLLQQGIKPLVIEKAKFPRAIVGEGLSPICNIYLKELDVYDEIYNGNFFKKNSLQIIAPSGGKAYTQVDFKKKEYQDGNHAFNWGYNVKRIDFDMVFFNKAKSMGAEIREEHTLRDIILGEKDEVTGIIVRDNQNEDILIETKLVIDCSGRSSIFASKLQLRDKLDHVFDGQWANFAVRCYFENLNLEPLIKDNPNYHKGTVNMLPFSDCWYWIIPLEDNLTSIGFVARSKMNDIFAGYDDKLLAYRDLMSKHPVLKEVIEGANMLDSVAVTSRLGHMNKQMSGPGYLCVGDSAFFADPAWATGMTIGLKSSKLAAEVAVEACKKQDFSKEFLNRYEEVYRTYLENPVNSIRAYNYYYNDVDYVEFLVDRLAKNPSEMDLMGAILFEYANHTQFRDWTFRAYKAYVKETGKIPQMDKVSQFDFEQGINKTVQSI</sequence>
<dbReference type="InterPro" id="IPR050816">
    <property type="entry name" value="Flavin-dep_Halogenase_NPB"/>
</dbReference>
<dbReference type="RefSeq" id="WP_192599148.1">
    <property type="nucleotide sequence ID" value="NZ_JADBEL010000013.1"/>
</dbReference>
<evidence type="ECO:0000256" key="1">
    <source>
        <dbReference type="ARBA" id="ARBA00023002"/>
    </source>
</evidence>
<dbReference type="GO" id="GO:0004497">
    <property type="term" value="F:monooxygenase activity"/>
    <property type="evidence" value="ECO:0007669"/>
    <property type="project" value="UniProtKB-KW"/>
</dbReference>
<keyword evidence="1" id="KW-0560">Oxidoreductase</keyword>
<comment type="similarity">
    <text evidence="3">Belongs to the flavin-dependent halogenase family. Bacterial tryptophan halogenase subfamily.</text>
</comment>
<comment type="caution">
    <text evidence="4">The sequence shown here is derived from an EMBL/GenBank/DDBJ whole genome shotgun (WGS) entry which is preliminary data.</text>
</comment>
<dbReference type="InterPro" id="IPR006905">
    <property type="entry name" value="Flavin_halogenase"/>
</dbReference>
<dbReference type="InterPro" id="IPR036188">
    <property type="entry name" value="FAD/NAD-bd_sf"/>
</dbReference>
<dbReference type="EMBL" id="JADBEL010000013">
    <property type="protein sequence ID" value="MBE1555426.1"/>
    <property type="molecule type" value="Genomic_DNA"/>
</dbReference>
<organism evidence="4 5">
    <name type="scientific">Sporosarcina limicola</name>
    <dbReference type="NCBI Taxonomy" id="34101"/>
    <lineage>
        <taxon>Bacteria</taxon>
        <taxon>Bacillati</taxon>
        <taxon>Bacillota</taxon>
        <taxon>Bacilli</taxon>
        <taxon>Bacillales</taxon>
        <taxon>Caryophanaceae</taxon>
        <taxon>Sporosarcina</taxon>
    </lineage>
</organism>
<evidence type="ECO:0000313" key="5">
    <source>
        <dbReference type="Proteomes" id="UP000658225"/>
    </source>
</evidence>
<dbReference type="Proteomes" id="UP000658225">
    <property type="component" value="Unassembled WGS sequence"/>
</dbReference>
<evidence type="ECO:0000256" key="2">
    <source>
        <dbReference type="ARBA" id="ARBA00023033"/>
    </source>
</evidence>
<accession>A0A927MK95</accession>
<dbReference type="Pfam" id="PF13450">
    <property type="entry name" value="NAD_binding_8"/>
    <property type="match status" value="1"/>
</dbReference>
<evidence type="ECO:0000313" key="4">
    <source>
        <dbReference type="EMBL" id="MBE1555426.1"/>
    </source>
</evidence>
<dbReference type="AlphaFoldDB" id="A0A927MK95"/>
<dbReference type="SUPFAM" id="SSF51905">
    <property type="entry name" value="FAD/NAD(P)-binding domain"/>
    <property type="match status" value="1"/>
</dbReference>
<gene>
    <name evidence="4" type="ORF">H4683_002531</name>
</gene>
<dbReference type="Pfam" id="PF04820">
    <property type="entry name" value="Trp_halogenase"/>
    <property type="match status" value="1"/>
</dbReference>
<name>A0A927MK95_9BACL</name>
<dbReference type="PANTHER" id="PTHR43747">
    <property type="entry name" value="FAD-BINDING PROTEIN"/>
    <property type="match status" value="1"/>
</dbReference>
<dbReference type="Gene3D" id="3.50.50.60">
    <property type="entry name" value="FAD/NAD(P)-binding domain"/>
    <property type="match status" value="1"/>
</dbReference>
<dbReference type="PANTHER" id="PTHR43747:SF5">
    <property type="entry name" value="FAD-BINDING DOMAIN-CONTAINING PROTEIN"/>
    <property type="match status" value="1"/>
</dbReference>
<keyword evidence="2" id="KW-0503">Monooxygenase</keyword>
<dbReference type="PRINTS" id="PR00420">
    <property type="entry name" value="RNGMNOXGNASE"/>
</dbReference>
<protein>
    <submittedName>
        <fullName evidence="4">Flavin-dependent dehydrogenase</fullName>
    </submittedName>
</protein>
<evidence type="ECO:0000256" key="3">
    <source>
        <dbReference type="ARBA" id="ARBA00038396"/>
    </source>
</evidence>